<dbReference type="GO" id="GO:0043565">
    <property type="term" value="F:sequence-specific DNA binding"/>
    <property type="evidence" value="ECO:0007669"/>
    <property type="project" value="TreeGrafter"/>
</dbReference>
<dbReference type="NCBIfam" id="NF047646">
    <property type="entry name" value="REP_Tyr_transpos"/>
    <property type="match status" value="1"/>
</dbReference>
<name>A0A975RB95_9GAMM</name>
<dbReference type="InterPro" id="IPR002686">
    <property type="entry name" value="Transposase_17"/>
</dbReference>
<evidence type="ECO:0000313" key="2">
    <source>
        <dbReference type="EMBL" id="QWF72051.1"/>
    </source>
</evidence>
<dbReference type="Proteomes" id="UP000676649">
    <property type="component" value="Chromosome"/>
</dbReference>
<dbReference type="GO" id="GO:0006313">
    <property type="term" value="P:DNA transposition"/>
    <property type="evidence" value="ECO:0007669"/>
    <property type="project" value="InterPro"/>
</dbReference>
<dbReference type="InterPro" id="IPR036515">
    <property type="entry name" value="Transposase_17_sf"/>
</dbReference>
<proteinExistence type="predicted"/>
<evidence type="ECO:0000313" key="3">
    <source>
        <dbReference type="Proteomes" id="UP000676649"/>
    </source>
</evidence>
<protein>
    <submittedName>
        <fullName evidence="2">Transposase</fullName>
    </submittedName>
</protein>
<feature type="domain" description="Transposase IS200-like" evidence="1">
    <location>
        <begin position="9"/>
        <end position="131"/>
    </location>
</feature>
<dbReference type="RefSeq" id="WP_215584114.1">
    <property type="nucleotide sequence ID" value="NZ_CP073754.1"/>
</dbReference>
<gene>
    <name evidence="2" type="ORF">KEF85_06235</name>
</gene>
<dbReference type="SUPFAM" id="SSF143422">
    <property type="entry name" value="Transposase IS200-like"/>
    <property type="match status" value="1"/>
</dbReference>
<keyword evidence="3" id="KW-1185">Reference proteome</keyword>
<organism evidence="2 3">
    <name type="scientific">Methylomonas paludis</name>
    <dbReference type="NCBI Taxonomy" id="1173101"/>
    <lineage>
        <taxon>Bacteria</taxon>
        <taxon>Pseudomonadati</taxon>
        <taxon>Pseudomonadota</taxon>
        <taxon>Gammaproteobacteria</taxon>
        <taxon>Methylococcales</taxon>
        <taxon>Methylococcaceae</taxon>
        <taxon>Methylomonas</taxon>
    </lineage>
</organism>
<accession>A0A975RB95</accession>
<dbReference type="PANTHER" id="PTHR36966">
    <property type="entry name" value="REP-ASSOCIATED TYROSINE TRANSPOSASE"/>
    <property type="match status" value="1"/>
</dbReference>
<dbReference type="PANTHER" id="PTHR36966:SF1">
    <property type="entry name" value="REP-ASSOCIATED TYROSINE TRANSPOSASE"/>
    <property type="match status" value="1"/>
</dbReference>
<dbReference type="EMBL" id="CP073754">
    <property type="protein sequence ID" value="QWF72051.1"/>
    <property type="molecule type" value="Genomic_DNA"/>
</dbReference>
<dbReference type="InterPro" id="IPR052715">
    <property type="entry name" value="RAYT_transposase"/>
</dbReference>
<evidence type="ECO:0000259" key="1">
    <source>
        <dbReference type="SMART" id="SM01321"/>
    </source>
</evidence>
<dbReference type="SMART" id="SM01321">
    <property type="entry name" value="Y1_Tnp"/>
    <property type="match status" value="1"/>
</dbReference>
<dbReference type="GO" id="GO:0004803">
    <property type="term" value="F:transposase activity"/>
    <property type="evidence" value="ECO:0007669"/>
    <property type="project" value="InterPro"/>
</dbReference>
<sequence>MVNYRRHFTPGGSYFFTVALHNRHASHLIDSIDLLRTAFRKTQTQKPFRIDAIVVLPEHLHCIWTLPDQDSDYPARWQLIKSVFSHELEKSGVPVIRRNDGSYLIWQRRYWEHTIRNDSDMQRHIDYIHFNPVKHGLVKQAEDWPYSSLHRYIRMGWLPENWAGVQLDDLDCGE</sequence>
<dbReference type="AlphaFoldDB" id="A0A975RB95"/>
<dbReference type="KEGG" id="mpad:KEF85_06235"/>
<dbReference type="Gene3D" id="3.30.70.1290">
    <property type="entry name" value="Transposase IS200-like"/>
    <property type="match status" value="1"/>
</dbReference>
<reference evidence="2" key="1">
    <citation type="submission" date="2021-04" db="EMBL/GenBank/DDBJ databases">
        <title>Draft genome sequence data of methanotrophic Methylovulum sp. strain S1L and Methylomonas sp. strain S2AM isolated from boreal lake water columns.</title>
        <authorList>
            <person name="Rissanen A.J."/>
            <person name="Mangayil R."/>
            <person name="Svenning M.M."/>
            <person name="Khanongnuch R."/>
        </authorList>
    </citation>
    <scope>NUCLEOTIDE SEQUENCE</scope>
    <source>
        <strain evidence="2">S2AM</strain>
    </source>
</reference>